<dbReference type="Pfam" id="PF20648">
    <property type="entry name" value="DUF6809"/>
    <property type="match status" value="1"/>
</dbReference>
<dbReference type="Proteomes" id="UP000611762">
    <property type="component" value="Unassembled WGS sequence"/>
</dbReference>
<accession>A0A926DKK5</accession>
<evidence type="ECO:0000313" key="2">
    <source>
        <dbReference type="Proteomes" id="UP000611762"/>
    </source>
</evidence>
<reference evidence="1" key="1">
    <citation type="submission" date="2020-08" db="EMBL/GenBank/DDBJ databases">
        <title>Genome public.</title>
        <authorList>
            <person name="Liu C."/>
            <person name="Sun Q."/>
        </authorList>
    </citation>
    <scope>NUCLEOTIDE SEQUENCE</scope>
    <source>
        <strain evidence="1">H8</strain>
    </source>
</reference>
<name>A0A926DKK5_9FIRM</name>
<gene>
    <name evidence="1" type="ORF">H8698_03215</name>
</gene>
<dbReference type="EMBL" id="JACRSU010000001">
    <property type="protein sequence ID" value="MBC8539986.1"/>
    <property type="molecule type" value="Genomic_DNA"/>
</dbReference>
<comment type="caution">
    <text evidence="1">The sequence shown here is derived from an EMBL/GenBank/DDBJ whole genome shotgun (WGS) entry which is preliminary data.</text>
</comment>
<dbReference type="RefSeq" id="WP_177679839.1">
    <property type="nucleotide sequence ID" value="NZ_JACRSU010000001.1"/>
</dbReference>
<sequence length="83" mass="9784">MNILDEFRDLCFDRPNFLSKNSDYWNYSQKIIEKEEHLTSEEMEKLESILADVNKSNRIEVENAFNQGFCAGVKLMAEIFSKK</sequence>
<dbReference type="AlphaFoldDB" id="A0A926DKK5"/>
<evidence type="ECO:0000313" key="1">
    <source>
        <dbReference type="EMBL" id="MBC8539986.1"/>
    </source>
</evidence>
<organism evidence="1 2">
    <name type="scientific">Congzhengia minquanensis</name>
    <dbReference type="NCBI Taxonomy" id="2763657"/>
    <lineage>
        <taxon>Bacteria</taxon>
        <taxon>Bacillati</taxon>
        <taxon>Bacillota</taxon>
        <taxon>Clostridia</taxon>
        <taxon>Eubacteriales</taxon>
        <taxon>Oscillospiraceae</taxon>
        <taxon>Congzhengia</taxon>
    </lineage>
</organism>
<keyword evidence="2" id="KW-1185">Reference proteome</keyword>
<dbReference type="InterPro" id="IPR049215">
    <property type="entry name" value="DUF6809"/>
</dbReference>
<proteinExistence type="predicted"/>
<protein>
    <submittedName>
        <fullName evidence="1">Uncharacterized protein</fullName>
    </submittedName>
</protein>